<name>A0A1G2FAN9_9BACT</name>
<keyword evidence="1" id="KW-1133">Transmembrane helix</keyword>
<feature type="transmembrane region" description="Helical" evidence="1">
    <location>
        <begin position="44"/>
        <end position="65"/>
    </location>
</feature>
<reference evidence="2 3" key="1">
    <citation type="journal article" date="2016" name="Nat. Commun.">
        <title>Thousands of microbial genomes shed light on interconnected biogeochemical processes in an aquifer system.</title>
        <authorList>
            <person name="Anantharaman K."/>
            <person name="Brown C.T."/>
            <person name="Hug L.A."/>
            <person name="Sharon I."/>
            <person name="Castelle C.J."/>
            <person name="Probst A.J."/>
            <person name="Thomas B.C."/>
            <person name="Singh A."/>
            <person name="Wilkins M.J."/>
            <person name="Karaoz U."/>
            <person name="Brodie E.L."/>
            <person name="Williams K.H."/>
            <person name="Hubbard S.S."/>
            <person name="Banfield J.F."/>
        </authorList>
    </citation>
    <scope>NUCLEOTIDE SEQUENCE [LARGE SCALE GENOMIC DNA]</scope>
</reference>
<organism evidence="2 3">
    <name type="scientific">Candidatus Portnoybacteria bacterium RIFCSPHIGHO2_01_FULL_40_12b</name>
    <dbReference type="NCBI Taxonomy" id="1801994"/>
    <lineage>
        <taxon>Bacteria</taxon>
        <taxon>Candidatus Portnoyibacteriota</taxon>
    </lineage>
</organism>
<dbReference type="AlphaFoldDB" id="A0A1G2FAN9"/>
<accession>A0A1G2FAN9</accession>
<sequence>MKWLIMGYLIVGFFLSFIVAKEYCQDFERGSRIQINNKLKKSLFLSLLTVFWLFALLVGAIMIIFKKA</sequence>
<evidence type="ECO:0000313" key="3">
    <source>
        <dbReference type="Proteomes" id="UP000176974"/>
    </source>
</evidence>
<keyword evidence="1" id="KW-0472">Membrane</keyword>
<dbReference type="Proteomes" id="UP000176974">
    <property type="component" value="Unassembled WGS sequence"/>
</dbReference>
<dbReference type="EMBL" id="MHMY01000023">
    <property type="protein sequence ID" value="OGZ34937.1"/>
    <property type="molecule type" value="Genomic_DNA"/>
</dbReference>
<comment type="caution">
    <text evidence="2">The sequence shown here is derived from an EMBL/GenBank/DDBJ whole genome shotgun (WGS) entry which is preliminary data.</text>
</comment>
<gene>
    <name evidence="2" type="ORF">A2815_00980</name>
</gene>
<proteinExistence type="predicted"/>
<protein>
    <submittedName>
        <fullName evidence="2">Uncharacterized protein</fullName>
    </submittedName>
</protein>
<evidence type="ECO:0000256" key="1">
    <source>
        <dbReference type="SAM" id="Phobius"/>
    </source>
</evidence>
<evidence type="ECO:0000313" key="2">
    <source>
        <dbReference type="EMBL" id="OGZ34937.1"/>
    </source>
</evidence>
<keyword evidence="1" id="KW-0812">Transmembrane</keyword>